<organism evidence="1 2">
    <name type="scientific">Methylobacterium platani</name>
    <dbReference type="NCBI Taxonomy" id="427683"/>
    <lineage>
        <taxon>Bacteria</taxon>
        <taxon>Pseudomonadati</taxon>
        <taxon>Pseudomonadota</taxon>
        <taxon>Alphaproteobacteria</taxon>
        <taxon>Hyphomicrobiales</taxon>
        <taxon>Methylobacteriaceae</taxon>
        <taxon>Methylobacterium</taxon>
    </lineage>
</organism>
<dbReference type="EMBL" id="LWHQ01000072">
    <property type="protein sequence ID" value="OAS16648.1"/>
    <property type="molecule type" value="Genomic_DNA"/>
</dbReference>
<comment type="caution">
    <text evidence="1">The sequence shown here is derived from an EMBL/GenBank/DDBJ whole genome shotgun (WGS) entry which is preliminary data.</text>
</comment>
<sequence>MRLLLLIRSVWLTRGARADFKRSERHRLLADAYLNRSIARLDVADAILEAERTALTHRV</sequence>
<evidence type="ECO:0000313" key="2">
    <source>
        <dbReference type="Proteomes" id="UP000078316"/>
    </source>
</evidence>
<name>A0A179RYZ2_9HYPH</name>
<dbReference type="Proteomes" id="UP000078316">
    <property type="component" value="Unassembled WGS sequence"/>
</dbReference>
<protein>
    <submittedName>
        <fullName evidence="1">Uncharacterized protein</fullName>
    </submittedName>
</protein>
<gene>
    <name evidence="1" type="ORF">A5481_28215</name>
</gene>
<dbReference type="RefSeq" id="WP_048435907.1">
    <property type="nucleotide sequence ID" value="NZ_LWHQ01000072.1"/>
</dbReference>
<reference evidence="1 2" key="1">
    <citation type="submission" date="2016-04" db="EMBL/GenBank/DDBJ databases">
        <authorList>
            <person name="Evans L.H."/>
            <person name="Alamgir A."/>
            <person name="Owens N."/>
            <person name="Weber N.D."/>
            <person name="Virtaneva K."/>
            <person name="Barbian K."/>
            <person name="Babar A."/>
            <person name="Rosenke K."/>
        </authorList>
    </citation>
    <scope>NUCLEOTIDE SEQUENCE [LARGE SCALE GENOMIC DNA]</scope>
    <source>
        <strain evidence="1 2">PMB02</strain>
    </source>
</reference>
<dbReference type="STRING" id="427683.A5481_28215"/>
<dbReference type="OrthoDB" id="8005022at2"/>
<dbReference type="AlphaFoldDB" id="A0A179RYZ2"/>
<accession>A0A179RYZ2</accession>
<evidence type="ECO:0000313" key="1">
    <source>
        <dbReference type="EMBL" id="OAS16648.1"/>
    </source>
</evidence>
<proteinExistence type="predicted"/>